<dbReference type="Pfam" id="PF00069">
    <property type="entry name" value="Pkinase"/>
    <property type="match status" value="1"/>
</dbReference>
<dbReference type="InterPro" id="IPR024788">
    <property type="entry name" value="Malectin-like_Carb-bd_dom"/>
</dbReference>
<dbReference type="GO" id="GO:0016301">
    <property type="term" value="F:kinase activity"/>
    <property type="evidence" value="ECO:0007669"/>
    <property type="project" value="UniProtKB-KW"/>
</dbReference>
<evidence type="ECO:0000256" key="8">
    <source>
        <dbReference type="ARBA" id="ARBA00022840"/>
    </source>
</evidence>
<dbReference type="PROSITE" id="PS50011">
    <property type="entry name" value="PROTEIN_KINASE_DOM"/>
    <property type="match status" value="1"/>
</dbReference>
<proteinExistence type="predicted"/>
<evidence type="ECO:0000256" key="6">
    <source>
        <dbReference type="ARBA" id="ARBA00022741"/>
    </source>
</evidence>
<dbReference type="Pfam" id="PF00560">
    <property type="entry name" value="LRR_1"/>
    <property type="match status" value="3"/>
</dbReference>
<feature type="binding site" evidence="11">
    <location>
        <position position="922"/>
    </location>
    <ligand>
        <name>ATP</name>
        <dbReference type="ChEBI" id="CHEBI:30616"/>
    </ligand>
</feature>
<evidence type="ECO:0000259" key="13">
    <source>
        <dbReference type="PROSITE" id="PS50011"/>
    </source>
</evidence>
<evidence type="ECO:0000256" key="9">
    <source>
        <dbReference type="ARBA" id="ARBA00022989"/>
    </source>
</evidence>
<dbReference type="PANTHER" id="PTHR45631:SF68">
    <property type="entry name" value="REPEAT FAMILY PROTEIN, PUTATIVE, EXPRESSED-RELATED"/>
    <property type="match status" value="1"/>
</dbReference>
<dbReference type="SUPFAM" id="SSF56112">
    <property type="entry name" value="Protein kinase-like (PK-like)"/>
    <property type="match status" value="1"/>
</dbReference>
<keyword evidence="6 11" id="KW-0547">Nucleotide-binding</keyword>
<sequence length="1222" mass="137162">MGVYLEWLQEKEITGSDPIMRNDEDTEQKTRSASYGLVVELTVKSKSRRCRKAYTYSGVKGARLHCCMHGRQFHDSTMCEMIWVIVLLFSLVGSSVSKDYTGYISINCGGEAGNDSFTPGLEWVTDDGFLDSFSNLKNEGVAIRANVTLNSSTAAFESRENPEQMKTARVFLPGRSPRSKYCYTIPMPLPGVNATNYLVRAMFPSKNLSAMGVDLTTYGTRFYFTLDSTVISLVELDNEDTQTIELIVNSLDEVMYICLVPLEDRSSMAAISSLELRPLPENRYRDGDASQRVNNNVGGNATQRYRTYFITVTRPNFGGNLTSSRAYRDDVDLLWYPATIPDERKTEIVSRRNPDMSTGQDPRWNTVWEGRSISSNLSFTIDLVAAQAKREMRSFYMQLFFYDALIASNSTGRYIDGFLETRGPDTGFNKGQWTSGVEVRGDYLIFFYNYQQYYTGDNVTYVITANASSKQPPVINAASIEGEFDAIMQRTFQADALILRNFSRSFNISTLDTAGDPCYPVTWDWVDCSIDATPRITEMNLTGKGIRGDLPEDFGFLHRLTILDLSNNSFAGQLPRSLKSVFSLRVLKLDNNNLSGDLPLFKNQSLANLETLSLGHNNFSGNLSSLIQALYTPILSVNLTSNRFNGPIPQEIKDLVNLKYLDLSHNQLSGSLPSELSQLGELEILLTSFGLCKYLHKNHLTNLSDIWRYINSSSSLREIKLDYNQFRDVNLSIWFEMFRRNSGVYSQLVVSLLGNKISKVTLPLGGDVDPPFERICKESSGMSILLGGTPWCNNLPPSAMTQLETYLCRTNVSDMQFCSRTSNGSSRSALALIIGPAVSGLVVLLVSTCTLAFFLGRMLKRMKDLRQIQEALAKEDVRPPFYNYDDLKAATGEFSSRNELGRGSFGAVHKATLADASIVAVKSLFHMDQNISDFLQEMVLITGIKHKNLVQLKGCCVRDKKRMLIYEYAENGNLAEALWGDKRSTVLTWEQRLKISIGIAKGLSYLHEELQPKIIHRDIKPQNILLDKDWNPKIADFGLARHLLDTSTQKAIATTVAGTKGYLSPEYATEGLLTEKLDVYSYGVLLFEIVSGRKCLEDPQKVPVDEIYLRDWALKSYREGCLSRIAEASILASNSLQDVESLLNTALLCLQYDHERRPSMSQVVTILTNNFSDVATDIIDELKVIYADRSIQCYETSSWEEEIFQSNDPNGGFTELSITKLD</sequence>
<dbReference type="PROSITE" id="PS00108">
    <property type="entry name" value="PROTEIN_KINASE_ST"/>
    <property type="match status" value="1"/>
</dbReference>
<dbReference type="Gene3D" id="3.80.10.10">
    <property type="entry name" value="Ribonuclease Inhibitor"/>
    <property type="match status" value="2"/>
</dbReference>
<dbReference type="PRINTS" id="PR00019">
    <property type="entry name" value="LEURICHRPT"/>
</dbReference>
<dbReference type="GO" id="GO:0005524">
    <property type="term" value="F:ATP binding"/>
    <property type="evidence" value="ECO:0007669"/>
    <property type="project" value="UniProtKB-UniRule"/>
</dbReference>
<gene>
    <name evidence="14" type="ORF">R1sor_026223</name>
</gene>
<evidence type="ECO:0000256" key="12">
    <source>
        <dbReference type="SAM" id="Phobius"/>
    </source>
</evidence>
<keyword evidence="8 11" id="KW-0067">ATP-binding</keyword>
<dbReference type="GO" id="GO:0016020">
    <property type="term" value="C:membrane"/>
    <property type="evidence" value="ECO:0007669"/>
    <property type="project" value="UniProtKB-SubCell"/>
</dbReference>
<evidence type="ECO:0000256" key="7">
    <source>
        <dbReference type="ARBA" id="ARBA00022777"/>
    </source>
</evidence>
<dbReference type="InterPro" id="IPR011009">
    <property type="entry name" value="Kinase-like_dom_sf"/>
</dbReference>
<dbReference type="PANTHER" id="PTHR45631">
    <property type="entry name" value="OS07G0107800 PROTEIN-RELATED"/>
    <property type="match status" value="1"/>
</dbReference>
<dbReference type="SUPFAM" id="SSF52058">
    <property type="entry name" value="L domain-like"/>
    <property type="match status" value="1"/>
</dbReference>
<dbReference type="SMART" id="SM00369">
    <property type="entry name" value="LRR_TYP"/>
    <property type="match status" value="4"/>
</dbReference>
<dbReference type="SMART" id="SM00220">
    <property type="entry name" value="S_TKc"/>
    <property type="match status" value="1"/>
</dbReference>
<dbReference type="InterPro" id="IPR017441">
    <property type="entry name" value="Protein_kinase_ATP_BS"/>
</dbReference>
<dbReference type="InterPro" id="IPR000719">
    <property type="entry name" value="Prot_kinase_dom"/>
</dbReference>
<dbReference type="InterPro" id="IPR003591">
    <property type="entry name" value="Leu-rich_rpt_typical-subtyp"/>
</dbReference>
<dbReference type="Gene3D" id="1.10.510.10">
    <property type="entry name" value="Transferase(Phosphotransferase) domain 1"/>
    <property type="match status" value="1"/>
</dbReference>
<keyword evidence="7" id="KW-0418">Kinase</keyword>
<evidence type="ECO:0000256" key="2">
    <source>
        <dbReference type="ARBA" id="ARBA00022614"/>
    </source>
</evidence>
<evidence type="ECO:0000256" key="4">
    <source>
        <dbReference type="ARBA" id="ARBA00022692"/>
    </source>
</evidence>
<evidence type="ECO:0000256" key="1">
    <source>
        <dbReference type="ARBA" id="ARBA00004167"/>
    </source>
</evidence>
<dbReference type="AlphaFoldDB" id="A0ABD3GAU2"/>
<dbReference type="Pfam" id="PF12819">
    <property type="entry name" value="Malectin_like"/>
    <property type="match status" value="1"/>
</dbReference>
<dbReference type="Proteomes" id="UP001633002">
    <property type="component" value="Unassembled WGS sequence"/>
</dbReference>
<dbReference type="Gene3D" id="3.30.200.20">
    <property type="entry name" value="Phosphorylase Kinase, domain 1"/>
    <property type="match status" value="1"/>
</dbReference>
<keyword evidence="3" id="KW-0808">Transferase</keyword>
<keyword evidence="15" id="KW-1185">Reference proteome</keyword>
<protein>
    <recommendedName>
        <fullName evidence="13">Protein kinase domain-containing protein</fullName>
    </recommendedName>
</protein>
<dbReference type="EMBL" id="JBJQOH010000008">
    <property type="protein sequence ID" value="KAL3676275.1"/>
    <property type="molecule type" value="Genomic_DNA"/>
</dbReference>
<keyword evidence="4 12" id="KW-0812">Transmembrane</keyword>
<comment type="subcellular location">
    <subcellularLocation>
        <location evidence="1">Membrane</location>
        <topology evidence="1">Single-pass membrane protein</topology>
    </subcellularLocation>
</comment>
<organism evidence="14 15">
    <name type="scientific">Riccia sorocarpa</name>
    <dbReference type="NCBI Taxonomy" id="122646"/>
    <lineage>
        <taxon>Eukaryota</taxon>
        <taxon>Viridiplantae</taxon>
        <taxon>Streptophyta</taxon>
        <taxon>Embryophyta</taxon>
        <taxon>Marchantiophyta</taxon>
        <taxon>Marchantiopsida</taxon>
        <taxon>Marchantiidae</taxon>
        <taxon>Marchantiales</taxon>
        <taxon>Ricciaceae</taxon>
        <taxon>Riccia</taxon>
    </lineage>
</organism>
<accession>A0ABD3GAU2</accession>
<dbReference type="InterPro" id="IPR032675">
    <property type="entry name" value="LRR_dom_sf"/>
</dbReference>
<dbReference type="CDD" id="cd14066">
    <property type="entry name" value="STKc_IRAK"/>
    <property type="match status" value="1"/>
</dbReference>
<evidence type="ECO:0000256" key="3">
    <source>
        <dbReference type="ARBA" id="ARBA00022679"/>
    </source>
</evidence>
<evidence type="ECO:0000256" key="5">
    <source>
        <dbReference type="ARBA" id="ARBA00022737"/>
    </source>
</evidence>
<name>A0ABD3GAU2_9MARC</name>
<dbReference type="InterPro" id="IPR001611">
    <property type="entry name" value="Leu-rich_rpt"/>
</dbReference>
<feature type="transmembrane region" description="Helical" evidence="12">
    <location>
        <begin position="829"/>
        <end position="856"/>
    </location>
</feature>
<evidence type="ECO:0000313" key="14">
    <source>
        <dbReference type="EMBL" id="KAL3676275.1"/>
    </source>
</evidence>
<feature type="domain" description="Protein kinase" evidence="13">
    <location>
        <begin position="894"/>
        <end position="1172"/>
    </location>
</feature>
<evidence type="ECO:0000313" key="15">
    <source>
        <dbReference type="Proteomes" id="UP001633002"/>
    </source>
</evidence>
<keyword evidence="9 12" id="KW-1133">Transmembrane helix</keyword>
<dbReference type="PROSITE" id="PS51450">
    <property type="entry name" value="LRR"/>
    <property type="match status" value="1"/>
</dbReference>
<dbReference type="FunFam" id="1.10.510.10:FF:000384">
    <property type="entry name" value="G-type lectin S-receptor-like serine/threonine-protein kinase"/>
    <property type="match status" value="1"/>
</dbReference>
<evidence type="ECO:0000256" key="11">
    <source>
        <dbReference type="PROSITE-ProRule" id="PRU10141"/>
    </source>
</evidence>
<keyword evidence="2" id="KW-0433">Leucine-rich repeat</keyword>
<comment type="caution">
    <text evidence="14">The sequence shown here is derived from an EMBL/GenBank/DDBJ whole genome shotgun (WGS) entry which is preliminary data.</text>
</comment>
<evidence type="ECO:0000256" key="10">
    <source>
        <dbReference type="ARBA" id="ARBA00023136"/>
    </source>
</evidence>
<dbReference type="PROSITE" id="PS00107">
    <property type="entry name" value="PROTEIN_KINASE_ATP"/>
    <property type="match status" value="1"/>
</dbReference>
<keyword evidence="10 12" id="KW-0472">Membrane</keyword>
<dbReference type="InterPro" id="IPR008271">
    <property type="entry name" value="Ser/Thr_kinase_AS"/>
</dbReference>
<reference evidence="14 15" key="1">
    <citation type="submission" date="2024-09" db="EMBL/GenBank/DDBJ databases">
        <title>Chromosome-scale assembly of Riccia sorocarpa.</title>
        <authorList>
            <person name="Paukszto L."/>
        </authorList>
    </citation>
    <scope>NUCLEOTIDE SEQUENCE [LARGE SCALE GENOMIC DNA]</scope>
    <source>
        <strain evidence="14">LP-2024</strain>
        <tissue evidence="14">Aerial parts of the thallus</tissue>
    </source>
</reference>
<keyword evidence="5" id="KW-0677">Repeat</keyword>